<dbReference type="RefSeq" id="WP_322442047.1">
    <property type="nucleotide sequence ID" value="NZ_JAXOTQ010000030.1"/>
</dbReference>
<comment type="caution">
    <text evidence="4">The sequence shown here is derived from an EMBL/GenBank/DDBJ whole genome shotgun (WGS) entry which is preliminary data.</text>
</comment>
<dbReference type="InterPro" id="IPR021027">
    <property type="entry name" value="Transposase_put_HTH"/>
</dbReference>
<dbReference type="NCBIfam" id="NF038280">
    <property type="entry name" value="IS607_TnpB"/>
    <property type="match status" value="1"/>
</dbReference>
<reference evidence="4 5" key="1">
    <citation type="submission" date="2023-12" db="EMBL/GenBank/DDBJ databases">
        <title>Micromonospora sp. nov., isolated from Atacama Desert.</title>
        <authorList>
            <person name="Carro L."/>
            <person name="Golinska P."/>
            <person name="Klenk H.-P."/>
            <person name="Goodfellow M."/>
        </authorList>
    </citation>
    <scope>NUCLEOTIDE SEQUENCE [LARGE SCALE GENOMIC DNA]</scope>
    <source>
        <strain evidence="4 5">4G53</strain>
    </source>
</reference>
<evidence type="ECO:0000259" key="3">
    <source>
        <dbReference type="Pfam" id="PF12323"/>
    </source>
</evidence>
<feature type="non-terminal residue" evidence="4">
    <location>
        <position position="306"/>
    </location>
</feature>
<dbReference type="NCBIfam" id="NF040570">
    <property type="entry name" value="guided_TnpB"/>
    <property type="match status" value="1"/>
</dbReference>
<evidence type="ECO:0000313" key="5">
    <source>
        <dbReference type="Proteomes" id="UP001290101"/>
    </source>
</evidence>
<dbReference type="InterPro" id="IPR053470">
    <property type="entry name" value="RNA-guided_DNA_endonuclease"/>
</dbReference>
<evidence type="ECO:0000259" key="2">
    <source>
        <dbReference type="Pfam" id="PF01385"/>
    </source>
</evidence>
<name>A0ABU5JHX2_9ACTN</name>
<gene>
    <name evidence="4" type="primary">tnpB</name>
    <name evidence="4" type="ORF">U2F25_22630</name>
</gene>
<keyword evidence="4" id="KW-0255">Endonuclease</keyword>
<accession>A0ABU5JHX2</accession>
<dbReference type="Pfam" id="PF12323">
    <property type="entry name" value="HTH_OrfB_IS605"/>
    <property type="match status" value="1"/>
</dbReference>
<feature type="compositionally biased region" description="Basic residues" evidence="1">
    <location>
        <begin position="296"/>
        <end position="306"/>
    </location>
</feature>
<feature type="domain" description="Probable transposase IS891/IS1136/IS1341" evidence="2">
    <location>
        <begin position="213"/>
        <end position="305"/>
    </location>
</feature>
<dbReference type="Pfam" id="PF01385">
    <property type="entry name" value="OrfB_IS605"/>
    <property type="match status" value="1"/>
</dbReference>
<keyword evidence="5" id="KW-1185">Reference proteome</keyword>
<protein>
    <submittedName>
        <fullName evidence="4">IS607 family element RNA-guided endonuclease TnpB</fullName>
    </submittedName>
</protein>
<sequence length="306" mass="34502">MAGRERLSVVQAYRFALDLTPRQERMVLAHAGAARVAHNWALARVIAVMDQRAAERTYGILDEHLTPTIGWSLSALRRAWNAAKADVAPWWAECSKEAFNTGLDALARGLKNWSDSRAGKRAGRRVGFPRFKSRRRSTPSVRFTTGAIRVEPDRRHVVLPRLGRLRLHESARKLARRLEAGTGRVLSATVRRDGGRWYVSFTCAVQRVQGMPTCPDATVGVDLGVTHLAVLSTGEVEPNPRYLDAAARRMRRLARRVCRRVGPDRRTGQRASKRWERARARRGRAPARGAHLRRDGLHKRPSRLAR</sequence>
<feature type="region of interest" description="Disordered" evidence="1">
    <location>
        <begin position="261"/>
        <end position="306"/>
    </location>
</feature>
<keyword evidence="4" id="KW-0378">Hydrolase</keyword>
<dbReference type="EMBL" id="JAXOTQ010000030">
    <property type="protein sequence ID" value="MDZ5492232.1"/>
    <property type="molecule type" value="Genomic_DNA"/>
</dbReference>
<evidence type="ECO:0000256" key="1">
    <source>
        <dbReference type="SAM" id="MobiDB-lite"/>
    </source>
</evidence>
<feature type="domain" description="Transposase putative helix-turn-helix" evidence="3">
    <location>
        <begin position="11"/>
        <end position="44"/>
    </location>
</feature>
<dbReference type="InterPro" id="IPR001959">
    <property type="entry name" value="Transposase"/>
</dbReference>
<dbReference type="Proteomes" id="UP001290101">
    <property type="component" value="Unassembled WGS sequence"/>
</dbReference>
<dbReference type="GO" id="GO:0004519">
    <property type="term" value="F:endonuclease activity"/>
    <property type="evidence" value="ECO:0007669"/>
    <property type="project" value="UniProtKB-KW"/>
</dbReference>
<feature type="compositionally biased region" description="Basic and acidic residues" evidence="1">
    <location>
        <begin position="261"/>
        <end position="278"/>
    </location>
</feature>
<organism evidence="4 5">
    <name type="scientific">Micromonospora sicca</name>
    <dbReference type="NCBI Taxonomy" id="2202420"/>
    <lineage>
        <taxon>Bacteria</taxon>
        <taxon>Bacillati</taxon>
        <taxon>Actinomycetota</taxon>
        <taxon>Actinomycetes</taxon>
        <taxon>Micromonosporales</taxon>
        <taxon>Micromonosporaceae</taxon>
        <taxon>Micromonospora</taxon>
    </lineage>
</organism>
<evidence type="ECO:0000313" key="4">
    <source>
        <dbReference type="EMBL" id="MDZ5492232.1"/>
    </source>
</evidence>
<keyword evidence="4" id="KW-0540">Nuclease</keyword>
<proteinExistence type="predicted"/>